<accession>A0AA43M7E8</accession>
<dbReference type="SUPFAM" id="SSF54637">
    <property type="entry name" value="Thioesterase/thiol ester dehydrase-isomerase"/>
    <property type="match status" value="1"/>
</dbReference>
<dbReference type="InterPro" id="IPR050563">
    <property type="entry name" value="4-hydroxybenzoyl-CoA_TE"/>
</dbReference>
<organism evidence="1 2">
    <name type="scientific">Polynucleobacter sphagniphilus</name>
    <dbReference type="NCBI Taxonomy" id="1743169"/>
    <lineage>
        <taxon>Bacteria</taxon>
        <taxon>Pseudomonadati</taxon>
        <taxon>Pseudomonadota</taxon>
        <taxon>Betaproteobacteria</taxon>
        <taxon>Burkholderiales</taxon>
        <taxon>Burkholderiaceae</taxon>
        <taxon>Polynucleobacter</taxon>
    </lineage>
</organism>
<keyword evidence="2" id="KW-1185">Reference proteome</keyword>
<dbReference type="PANTHER" id="PTHR31793">
    <property type="entry name" value="4-HYDROXYBENZOYL-COA THIOESTERASE FAMILY MEMBER"/>
    <property type="match status" value="1"/>
</dbReference>
<dbReference type="CDD" id="cd00586">
    <property type="entry name" value="4HBT"/>
    <property type="match status" value="1"/>
</dbReference>
<dbReference type="InterPro" id="IPR029069">
    <property type="entry name" value="HotDog_dom_sf"/>
</dbReference>
<dbReference type="GO" id="GO:0047617">
    <property type="term" value="F:fatty acyl-CoA hydrolase activity"/>
    <property type="evidence" value="ECO:0007669"/>
    <property type="project" value="TreeGrafter"/>
</dbReference>
<keyword evidence="1" id="KW-0378">Hydrolase</keyword>
<dbReference type="EC" id="3.1.2.-" evidence="1"/>
<protein>
    <submittedName>
        <fullName evidence="1">Acyl-CoA thioester hydrolase</fullName>
        <ecNumber evidence="1">3.1.2.-</ecNumber>
    </submittedName>
</protein>
<gene>
    <name evidence="1" type="ORF">M2127_000763</name>
</gene>
<evidence type="ECO:0000313" key="2">
    <source>
        <dbReference type="Proteomes" id="UP001161160"/>
    </source>
</evidence>
<dbReference type="Pfam" id="PF13279">
    <property type="entry name" value="4HBT_2"/>
    <property type="match status" value="1"/>
</dbReference>
<sequence>MRIDIPEEKRLVHEMRMPIRWGDMDAFGHVNNTVFFRYMEQARVEWIESLGFGIQIDKTAMLMVNGFCNFYQQLNYPGELVLKTYIGAIGKSSVDMYTTMALVTNETQLVAAGGATMVCVDLQTNKSIPWPNDVLQKIA</sequence>
<dbReference type="GeneID" id="83595723"/>
<dbReference type="Proteomes" id="UP001161160">
    <property type="component" value="Unassembled WGS sequence"/>
</dbReference>
<proteinExistence type="predicted"/>
<dbReference type="Gene3D" id="3.10.129.10">
    <property type="entry name" value="Hotdog Thioesterase"/>
    <property type="match status" value="1"/>
</dbReference>
<dbReference type="PANTHER" id="PTHR31793:SF24">
    <property type="entry name" value="LONG-CHAIN ACYL-COA THIOESTERASE FADM"/>
    <property type="match status" value="1"/>
</dbReference>
<comment type="caution">
    <text evidence="1">The sequence shown here is derived from an EMBL/GenBank/DDBJ whole genome shotgun (WGS) entry which is preliminary data.</text>
</comment>
<dbReference type="EMBL" id="JARXYA010000003">
    <property type="protein sequence ID" value="MDH6503473.1"/>
    <property type="molecule type" value="Genomic_DNA"/>
</dbReference>
<name>A0AA43M7E8_9BURK</name>
<evidence type="ECO:0000313" key="1">
    <source>
        <dbReference type="EMBL" id="MDH6503473.1"/>
    </source>
</evidence>
<dbReference type="RefSeq" id="WP_280742511.1">
    <property type="nucleotide sequence ID" value="NZ_JARXVW010000005.1"/>
</dbReference>
<dbReference type="AlphaFoldDB" id="A0AA43M7E8"/>
<reference evidence="1" key="1">
    <citation type="submission" date="2023-04" db="EMBL/GenBank/DDBJ databases">
        <title>Genome Encyclopedia of Bacteria and Archaea VI: Functional Genomics of Type Strains.</title>
        <authorList>
            <person name="Whitman W."/>
        </authorList>
    </citation>
    <scope>NUCLEOTIDE SEQUENCE</scope>
    <source>
        <strain evidence="1">Enz.4-51</strain>
    </source>
</reference>